<evidence type="ECO:0000256" key="1">
    <source>
        <dbReference type="SAM" id="MobiDB-lite"/>
    </source>
</evidence>
<reference evidence="2 3" key="1">
    <citation type="submission" date="2024-02" db="EMBL/GenBank/DDBJ databases">
        <title>De novo assembly and annotation of 12 fungi associated with fruit tree decline syndrome in Ontario, Canada.</title>
        <authorList>
            <person name="Sulman M."/>
            <person name="Ellouze W."/>
            <person name="Ilyukhin E."/>
        </authorList>
    </citation>
    <scope>NUCLEOTIDE SEQUENCE [LARGE SCALE GENOMIC DNA]</scope>
    <source>
        <strain evidence="2 3">FDS-637</strain>
    </source>
</reference>
<comment type="caution">
    <text evidence="2">The sequence shown here is derived from an EMBL/GenBank/DDBJ whole genome shotgun (WGS) entry which is preliminary data.</text>
</comment>
<feature type="region of interest" description="Disordered" evidence="1">
    <location>
        <begin position="88"/>
        <end position="113"/>
    </location>
</feature>
<dbReference type="PANTHER" id="PTHR37490">
    <property type="entry name" value="EXPRESSED PROTEIN"/>
    <property type="match status" value="1"/>
</dbReference>
<keyword evidence="3" id="KW-1185">Reference proteome</keyword>
<name>A0ABR3C6A2_9PEZI</name>
<accession>A0ABR3C6A2</accession>
<dbReference type="GeneID" id="92012640"/>
<dbReference type="PANTHER" id="PTHR37490:SF2">
    <property type="match status" value="1"/>
</dbReference>
<sequence>MLLPPKGFSFRLATGAVLLFFALFLYHTSRSQEAWISPSAPQAPALQGDEPGAQSLLASQVSQGALLPTQVSQERISIQPLVPTQVGQEGDVLPTEDPAAPNAPADAPPDNRPADAVDGVIVIGKLQEEDTDWVAEKLPKYVSSLVLISALLTVFRWKNAIYVVDNQSAPLHTPINKGREATPYLTYIIEHYHDLPKTLLFLHSHESGYPGGWHTDTPAHSNVWSVENLNLDYVHQAGYVNLRCTHIPGCPDEIQPFRDPFDASRAKEIHMPAAWQALFGNPDVPHVIGAACCAQFAVSRDRVLKRPLDDYVHFRDWVLDTPLEDDLSGRILEYLWHVIFGKPPVE</sequence>
<dbReference type="RefSeq" id="XP_066629192.1">
    <property type="nucleotide sequence ID" value="XM_066779963.1"/>
</dbReference>
<dbReference type="Pfam" id="PF11913">
    <property type="entry name" value="DUF3431"/>
    <property type="match status" value="1"/>
</dbReference>
<organism evidence="2 3">
    <name type="scientific">Diplodia seriata</name>
    <dbReference type="NCBI Taxonomy" id="420778"/>
    <lineage>
        <taxon>Eukaryota</taxon>
        <taxon>Fungi</taxon>
        <taxon>Dikarya</taxon>
        <taxon>Ascomycota</taxon>
        <taxon>Pezizomycotina</taxon>
        <taxon>Dothideomycetes</taxon>
        <taxon>Dothideomycetes incertae sedis</taxon>
        <taxon>Botryosphaeriales</taxon>
        <taxon>Botryosphaeriaceae</taxon>
        <taxon>Diplodia</taxon>
    </lineage>
</organism>
<proteinExistence type="predicted"/>
<dbReference type="InterPro" id="IPR021838">
    <property type="entry name" value="DUF3431"/>
</dbReference>
<evidence type="ECO:0000313" key="3">
    <source>
        <dbReference type="Proteomes" id="UP001430584"/>
    </source>
</evidence>
<evidence type="ECO:0000313" key="2">
    <source>
        <dbReference type="EMBL" id="KAL0256163.1"/>
    </source>
</evidence>
<dbReference type="EMBL" id="JAJVCZ030000009">
    <property type="protein sequence ID" value="KAL0256163.1"/>
    <property type="molecule type" value="Genomic_DNA"/>
</dbReference>
<protein>
    <submittedName>
        <fullName evidence="2">Uncharacterized protein</fullName>
    </submittedName>
</protein>
<dbReference type="Proteomes" id="UP001430584">
    <property type="component" value="Unassembled WGS sequence"/>
</dbReference>
<gene>
    <name evidence="2" type="ORF">SLS55_008555</name>
</gene>